<protein>
    <recommendedName>
        <fullName evidence="4">Pentacotripeptide-repeat region of PRORP domain-containing protein</fullName>
    </recommendedName>
</protein>
<proteinExistence type="predicted"/>
<evidence type="ECO:0008006" key="4">
    <source>
        <dbReference type="Google" id="ProtNLM"/>
    </source>
</evidence>
<feature type="repeat" description="PPR" evidence="1">
    <location>
        <begin position="456"/>
        <end position="490"/>
    </location>
</feature>
<comment type="caution">
    <text evidence="2">The sequence shown here is derived from an EMBL/GenBank/DDBJ whole genome shotgun (WGS) entry which is preliminary data.</text>
</comment>
<evidence type="ECO:0000313" key="2">
    <source>
        <dbReference type="EMBL" id="KAJ1972701.1"/>
    </source>
</evidence>
<dbReference type="Proteomes" id="UP001151582">
    <property type="component" value="Unassembled WGS sequence"/>
</dbReference>
<dbReference type="NCBIfam" id="TIGR00756">
    <property type="entry name" value="PPR"/>
    <property type="match status" value="2"/>
</dbReference>
<dbReference type="PANTHER" id="PTHR47939">
    <property type="entry name" value="MEMBRANE-ASSOCIATED SALT-INDUCIBLE PROTEIN-LIKE"/>
    <property type="match status" value="1"/>
</dbReference>
<dbReference type="PROSITE" id="PS51375">
    <property type="entry name" value="PPR"/>
    <property type="match status" value="3"/>
</dbReference>
<feature type="repeat" description="PPR" evidence="1">
    <location>
        <begin position="702"/>
        <end position="737"/>
    </location>
</feature>
<dbReference type="InterPro" id="IPR050667">
    <property type="entry name" value="PPR-containing_protein"/>
</dbReference>
<sequence length="786" mass="87949">MFRSITHASLVRRVKRPIEALARSEAAHCQYQTRRQGPLSTHSCRQLLPPAPWPGRLEPFAFACQRWAHSSAVDPLIEHLEHTLDDGNANDAWLAYIGLRNAVASRSLTPTLFKRLAHLQVDAWRNANPNSVRTSQPSGGSLASTLSDTRWTDRIIALGQDWLGQCQLPWVQPDLETSHRKQPTRVSLDRTKQQEAYQAVLDMYGQVGLAQEALALIEEAHTYHFPLASTNVCSVIKACSVAGTAEPALQLLPNALAWSISWNQQMCEELLQLVMAHASFEQTFSVYKTMQSMKLHPTPRITGQLAMAAAQHNLPNLVRDMYTAVTQTKSRPDQADGSTLDDATAINFIRAFGRLKDSKSAVDIYNRVHAQRPSIPSAAVNATLIETLIACKAYDRINQYYELFTANGQPVPTLVVNQVLRATLAQNRPQQALAYFDELVERLDRRASLAADLLPDSDSYEIIIMALCQEQQTDRADDLLAHMGTHGISPTATMFDWLLGSRLRQGRHARVIELFQQMVDLKLPVSNRAATTVMTTYIQSGDPDEACRLFDIFRYQDLEPNVYTYTTGLHALTLTGQMGKALSLFEEMHASGIHPSTHTYSVMIKGYALANDPHGVKLMHRLFNVNVCHEPDAPLYGTLIEAYNRVSMPLDAFQVWQLVCLANMPINEAIVAVAIDTCGFSGYLQHLTPILAYAQQQGIMLNVNHYTALAEAYLRHGLMDRSLAVLTNDVPAAGLVPDYKMLRNMHSLLLHFHQGDMIPRIDSIVESQFPQLTVEWQRVKQEYANQ</sequence>
<keyword evidence="3" id="KW-1185">Reference proteome</keyword>
<dbReference type="Gene3D" id="1.25.40.10">
    <property type="entry name" value="Tetratricopeptide repeat domain"/>
    <property type="match status" value="4"/>
</dbReference>
<dbReference type="Pfam" id="PF13812">
    <property type="entry name" value="PPR_3"/>
    <property type="match status" value="1"/>
</dbReference>
<dbReference type="OrthoDB" id="185373at2759"/>
<reference evidence="2" key="1">
    <citation type="submission" date="2022-07" db="EMBL/GenBank/DDBJ databases">
        <title>Phylogenomic reconstructions and comparative analyses of Kickxellomycotina fungi.</title>
        <authorList>
            <person name="Reynolds N.K."/>
            <person name="Stajich J.E."/>
            <person name="Barry K."/>
            <person name="Grigoriev I.V."/>
            <person name="Crous P."/>
            <person name="Smith M.E."/>
        </authorList>
    </citation>
    <scope>NUCLEOTIDE SEQUENCE</scope>
    <source>
        <strain evidence="2">RSA 567</strain>
    </source>
</reference>
<accession>A0A9W8AYF2</accession>
<dbReference type="InterPro" id="IPR011990">
    <property type="entry name" value="TPR-like_helical_dom_sf"/>
</dbReference>
<dbReference type="PANTHER" id="PTHR47939:SF1">
    <property type="entry name" value="OS04G0684500 PROTEIN"/>
    <property type="match status" value="1"/>
</dbReference>
<name>A0A9W8AYF2_9FUNG</name>
<dbReference type="AlphaFoldDB" id="A0A9W8AYF2"/>
<organism evidence="2 3">
    <name type="scientific">Dimargaris verticillata</name>
    <dbReference type="NCBI Taxonomy" id="2761393"/>
    <lineage>
        <taxon>Eukaryota</taxon>
        <taxon>Fungi</taxon>
        <taxon>Fungi incertae sedis</taxon>
        <taxon>Zoopagomycota</taxon>
        <taxon>Kickxellomycotina</taxon>
        <taxon>Dimargaritomycetes</taxon>
        <taxon>Dimargaritales</taxon>
        <taxon>Dimargaritaceae</taxon>
        <taxon>Dimargaris</taxon>
    </lineage>
</organism>
<dbReference type="EMBL" id="JANBQB010000987">
    <property type="protein sequence ID" value="KAJ1972701.1"/>
    <property type="molecule type" value="Genomic_DNA"/>
</dbReference>
<evidence type="ECO:0000256" key="1">
    <source>
        <dbReference type="PROSITE-ProRule" id="PRU00708"/>
    </source>
</evidence>
<feature type="repeat" description="PPR" evidence="1">
    <location>
        <begin position="561"/>
        <end position="595"/>
    </location>
</feature>
<dbReference type="InterPro" id="IPR002885">
    <property type="entry name" value="PPR_rpt"/>
</dbReference>
<gene>
    <name evidence="2" type="ORF">H4R34_005319</name>
</gene>
<evidence type="ECO:0000313" key="3">
    <source>
        <dbReference type="Proteomes" id="UP001151582"/>
    </source>
</evidence>